<accession>A0A2P8HUH3</accession>
<dbReference type="AlphaFoldDB" id="A0A2P8HUH3"/>
<dbReference type="EMBL" id="PYAW01000001">
    <property type="protein sequence ID" value="PSL49879.1"/>
    <property type="molecule type" value="Genomic_DNA"/>
</dbReference>
<organism evidence="2 3">
    <name type="scientific">Chitinophaga niastensis</name>
    <dbReference type="NCBI Taxonomy" id="536980"/>
    <lineage>
        <taxon>Bacteria</taxon>
        <taxon>Pseudomonadati</taxon>
        <taxon>Bacteroidota</taxon>
        <taxon>Chitinophagia</taxon>
        <taxon>Chitinophagales</taxon>
        <taxon>Chitinophagaceae</taxon>
        <taxon>Chitinophaga</taxon>
    </lineage>
</organism>
<feature type="transmembrane region" description="Helical" evidence="1">
    <location>
        <begin position="86"/>
        <end position="107"/>
    </location>
</feature>
<proteinExistence type="predicted"/>
<evidence type="ECO:0000313" key="2">
    <source>
        <dbReference type="EMBL" id="PSL49879.1"/>
    </source>
</evidence>
<keyword evidence="1" id="KW-0812">Transmembrane</keyword>
<feature type="transmembrane region" description="Helical" evidence="1">
    <location>
        <begin position="12"/>
        <end position="31"/>
    </location>
</feature>
<keyword evidence="1" id="KW-1133">Transmembrane helix</keyword>
<evidence type="ECO:0000313" key="3">
    <source>
        <dbReference type="Proteomes" id="UP000240971"/>
    </source>
</evidence>
<dbReference type="Proteomes" id="UP000240971">
    <property type="component" value="Unassembled WGS sequence"/>
</dbReference>
<sequence length="109" mass="12842">MFSDKTRQKLIYRTLRFLLFIISIPISMVALTYSPGSEIDAFIWREQHPRMYVFICLAITVLLMSFFSALLFMIGKVCKVEAQRMTYVWLTFIPLCMLLLILLNMAYRA</sequence>
<feature type="transmembrane region" description="Helical" evidence="1">
    <location>
        <begin position="51"/>
        <end position="74"/>
    </location>
</feature>
<protein>
    <submittedName>
        <fullName evidence="2">Uncharacterized protein</fullName>
    </submittedName>
</protein>
<evidence type="ECO:0000256" key="1">
    <source>
        <dbReference type="SAM" id="Phobius"/>
    </source>
</evidence>
<reference evidence="2 3" key="1">
    <citation type="submission" date="2018-03" db="EMBL/GenBank/DDBJ databases">
        <title>Genomic Encyclopedia of Archaeal and Bacterial Type Strains, Phase II (KMG-II): from individual species to whole genera.</title>
        <authorList>
            <person name="Goeker M."/>
        </authorList>
    </citation>
    <scope>NUCLEOTIDE SEQUENCE [LARGE SCALE GENOMIC DNA]</scope>
    <source>
        <strain evidence="2 3">DSM 24859</strain>
    </source>
</reference>
<name>A0A2P8HUH3_CHINA</name>
<keyword evidence="1" id="KW-0472">Membrane</keyword>
<keyword evidence="3" id="KW-1185">Reference proteome</keyword>
<gene>
    <name evidence="2" type="ORF">CLV51_1011217</name>
</gene>
<comment type="caution">
    <text evidence="2">The sequence shown here is derived from an EMBL/GenBank/DDBJ whole genome shotgun (WGS) entry which is preliminary data.</text>
</comment>